<protein>
    <submittedName>
        <fullName evidence="1">Uncharacterized protein</fullName>
    </submittedName>
</protein>
<proteinExistence type="predicted"/>
<name>A0AAX0QY44_9STAP</name>
<reference evidence="1 3" key="1">
    <citation type="journal article" date="2017" name="PLoS ONE">
        <title>Development of a real-time PCR for detection of Staphylococcus pseudintermedius using a novel automated comparison of whole-genome sequences.</title>
        <authorList>
            <person name="Verstappen K.M."/>
            <person name="Huijbregts L."/>
            <person name="Spaninks M."/>
            <person name="Wagenaar J.A."/>
            <person name="Fluit A.C."/>
            <person name="Duim B."/>
        </authorList>
    </citation>
    <scope>NUCLEOTIDE SEQUENCE [LARGE SCALE GENOMIC DNA]</scope>
    <source>
        <strain evidence="1 3">15S02591-1</strain>
    </source>
</reference>
<gene>
    <name evidence="1" type="ORF">B5C07_01255</name>
    <name evidence="2" type="ORF">CDL68_07840</name>
</gene>
<accession>A0AAX0QY44</accession>
<dbReference type="EMBL" id="MWUR01000001">
    <property type="protein sequence ID" value="PCF52826.1"/>
    <property type="molecule type" value="Genomic_DNA"/>
</dbReference>
<evidence type="ECO:0000313" key="4">
    <source>
        <dbReference type="Proteomes" id="UP000266198"/>
    </source>
</evidence>
<evidence type="ECO:0000313" key="1">
    <source>
        <dbReference type="EMBL" id="PCF52826.1"/>
    </source>
</evidence>
<evidence type="ECO:0000313" key="3">
    <source>
        <dbReference type="Proteomes" id="UP000217473"/>
    </source>
</evidence>
<dbReference type="EMBL" id="NIPK01000014">
    <property type="protein sequence ID" value="RIZ53150.1"/>
    <property type="molecule type" value="Genomic_DNA"/>
</dbReference>
<sequence>MIISLNKYDEYTKKYKSKYKPSKYLKIHFYNKQNIKSEKFIRDFYKKYSLRDAIEKYHSYTKNSTTLFDLFSD</sequence>
<organism evidence="1 3">
    <name type="scientific">Staphylococcus delphini</name>
    <dbReference type="NCBI Taxonomy" id="53344"/>
    <lineage>
        <taxon>Bacteria</taxon>
        <taxon>Bacillati</taxon>
        <taxon>Bacillota</taxon>
        <taxon>Bacilli</taxon>
        <taxon>Bacillales</taxon>
        <taxon>Staphylococcaceae</taxon>
        <taxon>Staphylococcus</taxon>
        <taxon>Staphylococcus intermedius group</taxon>
    </lineage>
</organism>
<dbReference type="AlphaFoldDB" id="A0AAX0QY44"/>
<comment type="caution">
    <text evidence="1">The sequence shown here is derived from an EMBL/GenBank/DDBJ whole genome shotgun (WGS) entry which is preliminary data.</text>
</comment>
<keyword evidence="4" id="KW-1185">Reference proteome</keyword>
<reference evidence="2 4" key="2">
    <citation type="submission" date="2017-06" db="EMBL/GenBank/DDBJ databases">
        <title>Identification of a new gene, sdsY, involved in staphylococcal internalization in non-professional phagocytic cells (NPPCs).</title>
        <authorList>
            <person name="Maali Y."/>
            <person name="Martins-Simoes P."/>
            <person name="Trouillet-Assant S."/>
            <person name="Laurent F."/>
            <person name="Diot A."/>
            <person name="Verhoeven P."/>
            <person name="Bouvard D."/>
            <person name="Vandenesch F."/>
            <person name="Bes M."/>
        </authorList>
    </citation>
    <scope>NUCLEOTIDE SEQUENCE [LARGE SCALE GENOMIC DNA]</scope>
    <source>
        <strain evidence="2 4">Heidy</strain>
    </source>
</reference>
<evidence type="ECO:0000313" key="2">
    <source>
        <dbReference type="EMBL" id="RIZ53150.1"/>
    </source>
</evidence>
<dbReference type="Proteomes" id="UP000266198">
    <property type="component" value="Unassembled WGS sequence"/>
</dbReference>
<dbReference type="Proteomes" id="UP000217473">
    <property type="component" value="Unassembled WGS sequence"/>
</dbReference>